<comment type="caution">
    <text evidence="2">The sequence shown here is derived from an EMBL/GenBank/DDBJ whole genome shotgun (WGS) entry which is preliminary data.</text>
</comment>
<name>A0A427A185_ENSVE</name>
<sequence>RFPPSLFGDTARVGPVPVCFSSGYAASGLGWNTVSVRSHADQRSRGFARGSVIDGHRPIGDETPLPPVSNPVP</sequence>
<reference evidence="2 3" key="1">
    <citation type="journal article" date="2014" name="Agronomy (Basel)">
        <title>A Draft Genome Sequence for Ensete ventricosum, the Drought-Tolerant Tree Against Hunger.</title>
        <authorList>
            <person name="Harrison J."/>
            <person name="Moore K.A."/>
            <person name="Paszkiewicz K."/>
            <person name="Jones T."/>
            <person name="Grant M."/>
            <person name="Ambacheew D."/>
            <person name="Muzemil S."/>
            <person name="Studholme D.J."/>
        </authorList>
    </citation>
    <scope>NUCLEOTIDE SEQUENCE [LARGE SCALE GENOMIC DNA]</scope>
</reference>
<evidence type="ECO:0000256" key="1">
    <source>
        <dbReference type="SAM" id="MobiDB-lite"/>
    </source>
</evidence>
<feature type="region of interest" description="Disordered" evidence="1">
    <location>
        <begin position="42"/>
        <end position="73"/>
    </location>
</feature>
<organism evidence="2 3">
    <name type="scientific">Ensete ventricosum</name>
    <name type="common">Abyssinian banana</name>
    <name type="synonym">Musa ensete</name>
    <dbReference type="NCBI Taxonomy" id="4639"/>
    <lineage>
        <taxon>Eukaryota</taxon>
        <taxon>Viridiplantae</taxon>
        <taxon>Streptophyta</taxon>
        <taxon>Embryophyta</taxon>
        <taxon>Tracheophyta</taxon>
        <taxon>Spermatophyta</taxon>
        <taxon>Magnoliopsida</taxon>
        <taxon>Liliopsida</taxon>
        <taxon>Zingiberales</taxon>
        <taxon>Musaceae</taxon>
        <taxon>Ensete</taxon>
    </lineage>
</organism>
<feature type="compositionally biased region" description="Pro residues" evidence="1">
    <location>
        <begin position="64"/>
        <end position="73"/>
    </location>
</feature>
<accession>A0A427A185</accession>
<dbReference type="Proteomes" id="UP000287651">
    <property type="component" value="Unassembled WGS sequence"/>
</dbReference>
<dbReference type="AlphaFoldDB" id="A0A427A185"/>
<proteinExistence type="predicted"/>
<feature type="non-terminal residue" evidence="2">
    <location>
        <position position="1"/>
    </location>
</feature>
<protein>
    <submittedName>
        <fullName evidence="2">Uncharacterized protein</fullName>
    </submittedName>
</protein>
<evidence type="ECO:0000313" key="2">
    <source>
        <dbReference type="EMBL" id="RRT70017.1"/>
    </source>
</evidence>
<dbReference type="EMBL" id="AMZH03004162">
    <property type="protein sequence ID" value="RRT70017.1"/>
    <property type="molecule type" value="Genomic_DNA"/>
</dbReference>
<evidence type="ECO:0000313" key="3">
    <source>
        <dbReference type="Proteomes" id="UP000287651"/>
    </source>
</evidence>
<gene>
    <name evidence="2" type="ORF">B296_00034033</name>
</gene>